<accession>A0A4R2PBC9</accession>
<dbReference type="InterPro" id="IPR005500">
    <property type="entry name" value="DUF309"/>
</dbReference>
<evidence type="ECO:0000313" key="2">
    <source>
        <dbReference type="Proteomes" id="UP000295416"/>
    </source>
</evidence>
<dbReference type="Proteomes" id="UP000295416">
    <property type="component" value="Unassembled WGS sequence"/>
</dbReference>
<keyword evidence="2" id="KW-1185">Reference proteome</keyword>
<protein>
    <recommendedName>
        <fullName evidence="3">DUF309 domain-containing protein</fullName>
    </recommendedName>
</protein>
<evidence type="ECO:0008006" key="3">
    <source>
        <dbReference type="Google" id="ProtNLM"/>
    </source>
</evidence>
<sequence>MCRDMYPEAYITYLVLFHGCRDYFECHEVLEDHWKKDDKENRKQYWVGLIQVAVTMYHYRRKNVVGAHKMIKKAQRHLRPYRKELTALGLDDDELFKTLNEVKKNIQVNAPYQDINLPINEPSLIERCIGKCLSENIAWGKPSDMTNMTLVNKHKLRKKR</sequence>
<dbReference type="EMBL" id="SLXK01000002">
    <property type="protein sequence ID" value="TCP31698.1"/>
    <property type="molecule type" value="Genomic_DNA"/>
</dbReference>
<dbReference type="AlphaFoldDB" id="A0A4R2PBC9"/>
<gene>
    <name evidence="1" type="ORF">EV207_102189</name>
</gene>
<comment type="caution">
    <text evidence="1">The sequence shown here is derived from an EMBL/GenBank/DDBJ whole genome shotgun (WGS) entry which is preliminary data.</text>
</comment>
<evidence type="ECO:0000313" key="1">
    <source>
        <dbReference type="EMBL" id="TCP31698.1"/>
    </source>
</evidence>
<dbReference type="InterPro" id="IPR023203">
    <property type="entry name" value="TTHA0068_sf"/>
</dbReference>
<dbReference type="SUPFAM" id="SSF140663">
    <property type="entry name" value="TTHA0068-like"/>
    <property type="match status" value="1"/>
</dbReference>
<proteinExistence type="predicted"/>
<dbReference type="OrthoDB" id="165483at2"/>
<dbReference type="RefSeq" id="WP_132743334.1">
    <property type="nucleotide sequence ID" value="NZ_SLXK01000002.1"/>
</dbReference>
<dbReference type="Pfam" id="PF03745">
    <property type="entry name" value="DUF309"/>
    <property type="match status" value="1"/>
</dbReference>
<dbReference type="PANTHER" id="PTHR34796">
    <property type="entry name" value="EXPRESSED PROTEIN"/>
    <property type="match status" value="1"/>
</dbReference>
<organism evidence="1 2">
    <name type="scientific">Scopulibacillus darangshiensis</name>
    <dbReference type="NCBI Taxonomy" id="442528"/>
    <lineage>
        <taxon>Bacteria</taxon>
        <taxon>Bacillati</taxon>
        <taxon>Bacillota</taxon>
        <taxon>Bacilli</taxon>
        <taxon>Bacillales</taxon>
        <taxon>Sporolactobacillaceae</taxon>
        <taxon>Scopulibacillus</taxon>
    </lineage>
</organism>
<name>A0A4R2PBC9_9BACL</name>
<dbReference type="PANTHER" id="PTHR34796:SF1">
    <property type="entry name" value="EXPRESSED PROTEIN"/>
    <property type="match status" value="1"/>
</dbReference>
<reference evidence="1 2" key="1">
    <citation type="submission" date="2019-03" db="EMBL/GenBank/DDBJ databases">
        <title>Genomic Encyclopedia of Type Strains, Phase IV (KMG-IV): sequencing the most valuable type-strain genomes for metagenomic binning, comparative biology and taxonomic classification.</title>
        <authorList>
            <person name="Goeker M."/>
        </authorList>
    </citation>
    <scope>NUCLEOTIDE SEQUENCE [LARGE SCALE GENOMIC DNA]</scope>
    <source>
        <strain evidence="1 2">DSM 19377</strain>
    </source>
</reference>
<dbReference type="Gene3D" id="1.10.3450.10">
    <property type="entry name" value="TTHA0068-like"/>
    <property type="match status" value="1"/>
</dbReference>